<dbReference type="EMBL" id="CAMPGE010018756">
    <property type="protein sequence ID" value="CAI2377144.1"/>
    <property type="molecule type" value="Genomic_DNA"/>
</dbReference>
<feature type="region of interest" description="Disordered" evidence="1">
    <location>
        <begin position="351"/>
        <end position="379"/>
    </location>
</feature>
<feature type="region of interest" description="Disordered" evidence="1">
    <location>
        <begin position="524"/>
        <end position="596"/>
    </location>
</feature>
<feature type="region of interest" description="Disordered" evidence="1">
    <location>
        <begin position="265"/>
        <end position="312"/>
    </location>
</feature>
<feature type="compositionally biased region" description="Acidic residues" evidence="1">
    <location>
        <begin position="585"/>
        <end position="596"/>
    </location>
</feature>
<feature type="compositionally biased region" description="Polar residues" evidence="1">
    <location>
        <begin position="187"/>
        <end position="197"/>
    </location>
</feature>
<organism evidence="2 3">
    <name type="scientific">Euplotes crassus</name>
    <dbReference type="NCBI Taxonomy" id="5936"/>
    <lineage>
        <taxon>Eukaryota</taxon>
        <taxon>Sar</taxon>
        <taxon>Alveolata</taxon>
        <taxon>Ciliophora</taxon>
        <taxon>Intramacronucleata</taxon>
        <taxon>Spirotrichea</taxon>
        <taxon>Hypotrichia</taxon>
        <taxon>Euplotida</taxon>
        <taxon>Euplotidae</taxon>
        <taxon>Moneuplotes</taxon>
    </lineage>
</organism>
<dbReference type="AlphaFoldDB" id="A0AAD1XQW2"/>
<evidence type="ECO:0000313" key="2">
    <source>
        <dbReference type="EMBL" id="CAI2377144.1"/>
    </source>
</evidence>
<protein>
    <submittedName>
        <fullName evidence="2">Uncharacterized protein</fullName>
    </submittedName>
</protein>
<proteinExistence type="predicted"/>
<comment type="caution">
    <text evidence="2">The sequence shown here is derived from an EMBL/GenBank/DDBJ whole genome shotgun (WGS) entry which is preliminary data.</text>
</comment>
<feature type="compositionally biased region" description="Polar residues" evidence="1">
    <location>
        <begin position="531"/>
        <end position="547"/>
    </location>
</feature>
<evidence type="ECO:0000256" key="1">
    <source>
        <dbReference type="SAM" id="MobiDB-lite"/>
    </source>
</evidence>
<feature type="compositionally biased region" description="Basic residues" evidence="1">
    <location>
        <begin position="300"/>
        <end position="312"/>
    </location>
</feature>
<dbReference type="Proteomes" id="UP001295684">
    <property type="component" value="Unassembled WGS sequence"/>
</dbReference>
<reference evidence="2" key="1">
    <citation type="submission" date="2023-07" db="EMBL/GenBank/DDBJ databases">
        <authorList>
            <consortium name="AG Swart"/>
            <person name="Singh M."/>
            <person name="Singh A."/>
            <person name="Seah K."/>
            <person name="Emmerich C."/>
        </authorList>
    </citation>
    <scope>NUCLEOTIDE SEQUENCE</scope>
    <source>
        <strain evidence="2">DP1</strain>
    </source>
</reference>
<feature type="compositionally biased region" description="Polar residues" evidence="1">
    <location>
        <begin position="351"/>
        <end position="362"/>
    </location>
</feature>
<feature type="region of interest" description="Disordered" evidence="1">
    <location>
        <begin position="452"/>
        <end position="508"/>
    </location>
</feature>
<name>A0AAD1XQW2_EUPCR</name>
<feature type="compositionally biased region" description="Polar residues" evidence="1">
    <location>
        <begin position="134"/>
        <end position="149"/>
    </location>
</feature>
<feature type="compositionally biased region" description="Low complexity" evidence="1">
    <location>
        <begin position="488"/>
        <end position="503"/>
    </location>
</feature>
<feature type="compositionally biased region" description="Low complexity" evidence="1">
    <location>
        <begin position="167"/>
        <end position="182"/>
    </location>
</feature>
<feature type="region of interest" description="Disordered" evidence="1">
    <location>
        <begin position="122"/>
        <end position="149"/>
    </location>
</feature>
<accession>A0AAD1XQW2</accession>
<sequence length="596" mass="68134">MAQEYTNSIVRFKKRCRRSSKVKFPAKLIRSYEKKIISKYSRNLGTTFSKSNSDLEASLDYCRNNLYTYLVEANELNQEQIDNESSEEFLSRDSLGDQLHEAQDSHEGQNRNDLNGYLEHTTLKPQNRKKESNLSHASDNPKNNTQGYHFKNQYSRTIPAKKAKVINLSKNKSSSNKSPTNKGASILSKNVDLQNSKIAKKTEKSSTMINPDNSTLQKSHISDAQKILSTGKKLITDLKGNNKSLNGEKLEMINNKFQQLYAAYKNSKKQPQSNHSSKSRKSQKTRTNESKIQDSNNVSKIKKGHIRRYSKRQSREAIQLFLFKKRMNLQSSNKSTNSNGKILESSMLSGSSFVQTSSTPNVEQREDQTEYSEYSTSQIPISKVRSTPVESWRKSQAHKKNTRFILSDNQNRMDISESMNSQSPSNRREMNTIQVDRLKTRDAQHAFKMKPPISSSFQEDKMNTEKHKLSLSSSLSKPFEYHERNRRPSSNVSNNLVGNSSFVPLPKPGVLRTKSILKVRTSDNLDKSTGDQHSFSNKYQFNSFPNKKSSEGKKSRQAPQFGFNSNLQRAKTKMRRLETQSKITEEEDGSSEEFSI</sequence>
<evidence type="ECO:0000313" key="3">
    <source>
        <dbReference type="Proteomes" id="UP001295684"/>
    </source>
</evidence>
<gene>
    <name evidence="2" type="ORF">ECRASSUSDP1_LOCUS18527</name>
</gene>
<keyword evidence="3" id="KW-1185">Reference proteome</keyword>
<feature type="region of interest" description="Disordered" evidence="1">
    <location>
        <begin position="167"/>
        <end position="220"/>
    </location>
</feature>
<feature type="compositionally biased region" description="Polar residues" evidence="1">
    <location>
        <begin position="205"/>
        <end position="219"/>
    </location>
</feature>
<feature type="compositionally biased region" description="Basic and acidic residues" evidence="1">
    <location>
        <begin position="458"/>
        <end position="468"/>
    </location>
</feature>